<comment type="caution">
    <text evidence="2">The sequence shown here is derived from an EMBL/GenBank/DDBJ whole genome shotgun (WGS) entry which is preliminary data.</text>
</comment>
<dbReference type="Proteomes" id="UP001054854">
    <property type="component" value="Unassembled WGS sequence"/>
</dbReference>
<name>A0ABQ3TQV6_STRHY</name>
<organism evidence="2 3">
    <name type="scientific">Streptomyces hygroscopicus</name>
    <dbReference type="NCBI Taxonomy" id="1912"/>
    <lineage>
        <taxon>Bacteria</taxon>
        <taxon>Bacillati</taxon>
        <taxon>Actinomycetota</taxon>
        <taxon>Actinomycetes</taxon>
        <taxon>Kitasatosporales</taxon>
        <taxon>Streptomycetaceae</taxon>
        <taxon>Streptomyces</taxon>
        <taxon>Streptomyces violaceusniger group</taxon>
    </lineage>
</organism>
<proteinExistence type="predicted"/>
<gene>
    <name evidence="2" type="ORF">TPA0910_00660</name>
</gene>
<sequence>MSEDIRTPIREFISAKFPQISLDDDEDIFALGFVNSLFAMELVMFVERTFGVRVPNEQLKLDNFRTMNAMAELVRGLSESMRLSAG</sequence>
<reference evidence="2" key="1">
    <citation type="submission" date="2024-05" db="EMBL/GenBank/DDBJ databases">
        <title>Whole genome shotgun sequence of Streptomyces hygroscopicus NBRC 113678.</title>
        <authorList>
            <person name="Komaki H."/>
            <person name="Tamura T."/>
        </authorList>
    </citation>
    <scope>NUCLEOTIDE SEQUENCE</scope>
    <source>
        <strain evidence="2">N11-34</strain>
    </source>
</reference>
<protein>
    <recommendedName>
        <fullName evidence="1">Carrier domain-containing protein</fullName>
    </recommendedName>
</protein>
<keyword evidence="3" id="KW-1185">Reference proteome</keyword>
<evidence type="ECO:0000313" key="2">
    <source>
        <dbReference type="EMBL" id="GHJ25633.1"/>
    </source>
</evidence>
<dbReference type="PROSITE" id="PS50075">
    <property type="entry name" value="CARRIER"/>
    <property type="match status" value="1"/>
</dbReference>
<dbReference type="Gene3D" id="1.10.1200.10">
    <property type="entry name" value="ACP-like"/>
    <property type="match status" value="1"/>
</dbReference>
<evidence type="ECO:0000259" key="1">
    <source>
        <dbReference type="PROSITE" id="PS50075"/>
    </source>
</evidence>
<dbReference type="InterPro" id="IPR036736">
    <property type="entry name" value="ACP-like_sf"/>
</dbReference>
<dbReference type="Pfam" id="PF00550">
    <property type="entry name" value="PP-binding"/>
    <property type="match status" value="1"/>
</dbReference>
<dbReference type="SUPFAM" id="SSF47336">
    <property type="entry name" value="ACP-like"/>
    <property type="match status" value="1"/>
</dbReference>
<accession>A0ABQ3TQV6</accession>
<dbReference type="EMBL" id="BNEK01000002">
    <property type="protein sequence ID" value="GHJ25633.1"/>
    <property type="molecule type" value="Genomic_DNA"/>
</dbReference>
<dbReference type="RefSeq" id="WP_060951919.1">
    <property type="nucleotide sequence ID" value="NZ_BNEK01000002.1"/>
</dbReference>
<dbReference type="InterPro" id="IPR009081">
    <property type="entry name" value="PP-bd_ACP"/>
</dbReference>
<evidence type="ECO:0000313" key="3">
    <source>
        <dbReference type="Proteomes" id="UP001054854"/>
    </source>
</evidence>
<feature type="domain" description="Carrier" evidence="1">
    <location>
        <begin position="1"/>
        <end position="78"/>
    </location>
</feature>